<keyword evidence="4" id="KW-1185">Reference proteome</keyword>
<dbReference type="InterPro" id="IPR038843">
    <property type="entry name" value="Sed1/Spi1"/>
</dbReference>
<dbReference type="PANTHER" id="PTHR35523">
    <property type="entry name" value="CELL WALL PROTEIN SED1"/>
    <property type="match status" value="1"/>
</dbReference>
<evidence type="ECO:0000256" key="2">
    <source>
        <dbReference type="SAM" id="SignalP"/>
    </source>
</evidence>
<evidence type="ECO:0000313" key="3">
    <source>
        <dbReference type="EMBL" id="SCV03942.1"/>
    </source>
</evidence>
<name>A0A1G4KHJ6_9SACH</name>
<dbReference type="GO" id="GO:0031505">
    <property type="term" value="P:fungal-type cell wall organization"/>
    <property type="evidence" value="ECO:0007669"/>
    <property type="project" value="InterPro"/>
</dbReference>
<dbReference type="EMBL" id="LT598468">
    <property type="protein sequence ID" value="SCV03942.1"/>
    <property type="molecule type" value="Genomic_DNA"/>
</dbReference>
<reference evidence="4" key="1">
    <citation type="submission" date="2016-03" db="EMBL/GenBank/DDBJ databases">
        <authorList>
            <person name="Devillers H."/>
        </authorList>
    </citation>
    <scope>NUCLEOTIDE SEQUENCE [LARGE SCALE GENOMIC DNA]</scope>
</reference>
<feature type="chain" id="PRO_5009236544" evidence="2">
    <location>
        <begin position="20"/>
        <end position="252"/>
    </location>
</feature>
<protein>
    <submittedName>
        <fullName evidence="3">LAMI_0H12178g1_1</fullName>
    </submittedName>
</protein>
<dbReference type="GO" id="GO:0005199">
    <property type="term" value="F:structural constituent of cell wall"/>
    <property type="evidence" value="ECO:0007669"/>
    <property type="project" value="InterPro"/>
</dbReference>
<dbReference type="Proteomes" id="UP000191024">
    <property type="component" value="Chromosome H"/>
</dbReference>
<feature type="signal peptide" evidence="2">
    <location>
        <begin position="1"/>
        <end position="19"/>
    </location>
</feature>
<dbReference type="PANTHER" id="PTHR35523:SF1">
    <property type="entry name" value="CELL WALL PROTEIN SED1"/>
    <property type="match status" value="1"/>
</dbReference>
<keyword evidence="2" id="KW-0732">Signal</keyword>
<dbReference type="AlphaFoldDB" id="A0A1G4KHJ6"/>
<dbReference type="STRING" id="1230905.A0A1G4KHJ6"/>
<accession>A0A1G4KHJ6</accession>
<feature type="region of interest" description="Disordered" evidence="1">
    <location>
        <begin position="196"/>
        <end position="222"/>
    </location>
</feature>
<proteinExistence type="predicted"/>
<sequence length="252" mass="25557">MKFFTLATVLSSAVTLARADFANVTSSASLLPTSVLPPTTVTDYEVVTEFTTYCPEPTTFITNGQTYTVHNATTLTITNCPCTIPVTSIVEAPKTVTEVEVVTELTTYCPEPTTIVTNGATYTVTSATTLTITECPCTVTRTSTISSSAPASSVHASSAPASSVHASSAPASSVHASSVPASSVLASSIPAPGTSTHTTLSTLAPTSRPGAVSTQSMSTPNIPTASTYTGDANMLQPGNLVAILAAAGALVM</sequence>
<evidence type="ECO:0000256" key="1">
    <source>
        <dbReference type="SAM" id="MobiDB-lite"/>
    </source>
</evidence>
<evidence type="ECO:0000313" key="4">
    <source>
        <dbReference type="Proteomes" id="UP000191024"/>
    </source>
</evidence>
<feature type="compositionally biased region" description="Polar residues" evidence="1">
    <location>
        <begin position="212"/>
        <end position="222"/>
    </location>
</feature>
<dbReference type="GO" id="GO:0009277">
    <property type="term" value="C:fungal-type cell wall"/>
    <property type="evidence" value="ECO:0007669"/>
    <property type="project" value="TreeGrafter"/>
</dbReference>
<organism evidence="3 4">
    <name type="scientific">Lachancea mirantina</name>
    <dbReference type="NCBI Taxonomy" id="1230905"/>
    <lineage>
        <taxon>Eukaryota</taxon>
        <taxon>Fungi</taxon>
        <taxon>Dikarya</taxon>
        <taxon>Ascomycota</taxon>
        <taxon>Saccharomycotina</taxon>
        <taxon>Saccharomycetes</taxon>
        <taxon>Saccharomycetales</taxon>
        <taxon>Saccharomycetaceae</taxon>
        <taxon>Lachancea</taxon>
    </lineage>
</organism>
<feature type="compositionally biased region" description="Polar residues" evidence="1">
    <location>
        <begin position="196"/>
        <end position="205"/>
    </location>
</feature>
<dbReference type="OrthoDB" id="4094614at2759"/>
<gene>
    <name evidence="3" type="ORF">LAMI_0H12178G</name>
</gene>